<dbReference type="Proteomes" id="UP001144612">
    <property type="component" value="Unassembled WGS sequence"/>
</dbReference>
<feature type="transmembrane region" description="Helical" evidence="6">
    <location>
        <begin position="284"/>
        <end position="304"/>
    </location>
</feature>
<dbReference type="Pfam" id="PF02687">
    <property type="entry name" value="FtsX"/>
    <property type="match status" value="1"/>
</dbReference>
<name>A0ABT4DA05_9CLOT</name>
<feature type="transmembrane region" description="Helical" evidence="6">
    <location>
        <begin position="224"/>
        <end position="243"/>
    </location>
</feature>
<feature type="transmembrane region" description="Helical" evidence="6">
    <location>
        <begin position="516"/>
        <end position="538"/>
    </location>
</feature>
<keyword evidence="9" id="KW-1185">Reference proteome</keyword>
<proteinExistence type="inferred from homology"/>
<dbReference type="InterPro" id="IPR027022">
    <property type="entry name" value="ABC_permease_BceB-typ"/>
</dbReference>
<dbReference type="RefSeq" id="WP_268060388.1">
    <property type="nucleotide sequence ID" value="NZ_JAPQFJ010000003.1"/>
</dbReference>
<keyword evidence="4 6" id="KW-1133">Transmembrane helix</keyword>
<keyword evidence="6" id="KW-0813">Transport</keyword>
<dbReference type="PANTHER" id="PTHR46795">
    <property type="entry name" value="ABC TRANSPORTER PERMEASE-RELATED-RELATED"/>
    <property type="match status" value="1"/>
</dbReference>
<evidence type="ECO:0000256" key="4">
    <source>
        <dbReference type="ARBA" id="ARBA00022989"/>
    </source>
</evidence>
<sequence length="633" mass="71996">MNCFSIAYNNFRHNVKVYALHIMAMIFSVSIYYNFIAIKYHPQIMSLKQAMDTMRETTIAASTLLLVFLIFFIWFSNSFFLNQKKKEIGIYAFAGIDNYKIGLIFAIESFLLGIVSIVSGIFVGILFSKLFVMLLSKVAYLDIKLRFFVSIKAVFETTVTFLIIFLAISVLSYVNIVRSKLIDLFNASKKHEGILKINYFKAIASVLIIGTVYLMCAKLQRLTVIAYIPIITILTILGTYWLFGGFLPMIMRHIINKKNILYKGTNVISMSNINFRIKGNYRTLATIAILIASAITAFGTVTSIKYTIGSLDLDLPYSFTYEIEGKEDKIMKDKVDKVLNESNHNVLLKEKANFVLINKYKTNYDFYGEKLVVTKVSDFKKISKDLKVKNYEEIVKKSDLLNGECIYIERPKVAISAVKAPGGKKFHIGNLSYKVKSELKTPLFGGGINAVTIVVSDLDYNNIKKQFKEYEFNGIIVDNQEKSMDLAMGLKNIKHIDNKLYSFAEKYRAGYKPYGIIFFMGSILALVFVLATGSVIHFKILSEAFMDKIKYDILMKIGITEKELIKVISNQVLIYFILPLIVGVVHSCAAILILGRLINYNLLIPTAISIITFVIIYGIFYVFTVIKFRKIVY</sequence>
<keyword evidence="5 6" id="KW-0472">Membrane</keyword>
<evidence type="ECO:0000256" key="2">
    <source>
        <dbReference type="ARBA" id="ARBA00022475"/>
    </source>
</evidence>
<feature type="domain" description="ABC3 transporter permease C-terminal" evidence="7">
    <location>
        <begin position="60"/>
        <end position="179"/>
    </location>
</feature>
<keyword evidence="2 6" id="KW-1003">Cell membrane</keyword>
<organism evidence="8 9">
    <name type="scientific">Clostridium brassicae</name>
    <dbReference type="NCBI Taxonomy" id="2999072"/>
    <lineage>
        <taxon>Bacteria</taxon>
        <taxon>Bacillati</taxon>
        <taxon>Bacillota</taxon>
        <taxon>Clostridia</taxon>
        <taxon>Eubacteriales</taxon>
        <taxon>Clostridiaceae</taxon>
        <taxon>Clostridium</taxon>
    </lineage>
</organism>
<feature type="transmembrane region" description="Helical" evidence="6">
    <location>
        <begin position="101"/>
        <end position="132"/>
    </location>
</feature>
<evidence type="ECO:0000313" key="8">
    <source>
        <dbReference type="EMBL" id="MCY6957991.1"/>
    </source>
</evidence>
<protein>
    <submittedName>
        <fullName evidence="8">ABC transporter permease</fullName>
    </submittedName>
</protein>
<evidence type="ECO:0000256" key="3">
    <source>
        <dbReference type="ARBA" id="ARBA00022692"/>
    </source>
</evidence>
<evidence type="ECO:0000256" key="1">
    <source>
        <dbReference type="ARBA" id="ARBA00004651"/>
    </source>
</evidence>
<dbReference type="InterPro" id="IPR003838">
    <property type="entry name" value="ABC3_permease_C"/>
</dbReference>
<gene>
    <name evidence="8" type="ORF">OW729_05150</name>
</gene>
<accession>A0ABT4DA05</accession>
<feature type="transmembrane region" description="Helical" evidence="6">
    <location>
        <begin position="153"/>
        <end position="177"/>
    </location>
</feature>
<evidence type="ECO:0000313" key="9">
    <source>
        <dbReference type="Proteomes" id="UP001144612"/>
    </source>
</evidence>
<keyword evidence="3 6" id="KW-0812">Transmembrane</keyword>
<feature type="transmembrane region" description="Helical" evidence="6">
    <location>
        <begin position="59"/>
        <end position="81"/>
    </location>
</feature>
<evidence type="ECO:0000256" key="6">
    <source>
        <dbReference type="PIRNR" id="PIRNR018968"/>
    </source>
</evidence>
<feature type="transmembrane region" description="Helical" evidence="6">
    <location>
        <begin position="197"/>
        <end position="217"/>
    </location>
</feature>
<reference evidence="8" key="1">
    <citation type="submission" date="2022-12" db="EMBL/GenBank/DDBJ databases">
        <title>Clostridium sp. nov., isolated from industrial wastewater.</title>
        <authorList>
            <person name="Jiayan W."/>
        </authorList>
    </citation>
    <scope>NUCLEOTIDE SEQUENCE</scope>
    <source>
        <strain evidence="8">ZC22-4</strain>
    </source>
</reference>
<feature type="transmembrane region" description="Helical" evidence="6">
    <location>
        <begin position="602"/>
        <end position="623"/>
    </location>
</feature>
<feature type="transmembrane region" description="Helical" evidence="6">
    <location>
        <begin position="18"/>
        <end position="38"/>
    </location>
</feature>
<dbReference type="EMBL" id="JAPQFJ010000003">
    <property type="protein sequence ID" value="MCY6957991.1"/>
    <property type="molecule type" value="Genomic_DNA"/>
</dbReference>
<dbReference type="PANTHER" id="PTHR46795:SF3">
    <property type="entry name" value="ABC TRANSPORTER PERMEASE"/>
    <property type="match status" value="1"/>
</dbReference>
<comment type="subcellular location">
    <subcellularLocation>
        <location evidence="1 6">Cell membrane</location>
        <topology evidence="1 6">Multi-pass membrane protein</topology>
    </subcellularLocation>
</comment>
<dbReference type="PIRSF" id="PIRSF018968">
    <property type="entry name" value="ABC_permease_BceB"/>
    <property type="match status" value="1"/>
</dbReference>
<dbReference type="InterPro" id="IPR052536">
    <property type="entry name" value="ABC-4_Integral_Memb_Prot"/>
</dbReference>
<feature type="transmembrane region" description="Helical" evidence="6">
    <location>
        <begin position="572"/>
        <end position="595"/>
    </location>
</feature>
<comment type="caution">
    <text evidence="8">The sequence shown here is derived from an EMBL/GenBank/DDBJ whole genome shotgun (WGS) entry which is preliminary data.</text>
</comment>
<comment type="similarity">
    <text evidence="6">Belongs to the ABC-4 integral membrane protein family.</text>
</comment>
<evidence type="ECO:0000259" key="7">
    <source>
        <dbReference type="Pfam" id="PF02687"/>
    </source>
</evidence>
<evidence type="ECO:0000256" key="5">
    <source>
        <dbReference type="ARBA" id="ARBA00023136"/>
    </source>
</evidence>